<feature type="region of interest" description="Disordered" evidence="2">
    <location>
        <begin position="871"/>
        <end position="897"/>
    </location>
</feature>
<protein>
    <submittedName>
        <fullName evidence="4">Flagellar hook-length control protein FliK</fullName>
    </submittedName>
</protein>
<keyword evidence="4" id="KW-0969">Cilium</keyword>
<dbReference type="Proteomes" id="UP000266016">
    <property type="component" value="Unassembled WGS sequence"/>
</dbReference>
<evidence type="ECO:0000259" key="3">
    <source>
        <dbReference type="Pfam" id="PF02120"/>
    </source>
</evidence>
<evidence type="ECO:0000313" key="5">
    <source>
        <dbReference type="Proteomes" id="UP000266016"/>
    </source>
</evidence>
<keyword evidence="5" id="KW-1185">Reference proteome</keyword>
<evidence type="ECO:0000313" key="4">
    <source>
        <dbReference type="EMBL" id="RID87165.1"/>
    </source>
</evidence>
<dbReference type="Gene3D" id="3.30.750.140">
    <property type="match status" value="1"/>
</dbReference>
<feature type="coiled-coil region" evidence="1">
    <location>
        <begin position="823"/>
        <end position="850"/>
    </location>
</feature>
<dbReference type="Pfam" id="PF02120">
    <property type="entry name" value="Flg_hook"/>
    <property type="match status" value="1"/>
</dbReference>
<dbReference type="EMBL" id="QWVS01000013">
    <property type="protein sequence ID" value="RID87165.1"/>
    <property type="molecule type" value="Genomic_DNA"/>
</dbReference>
<dbReference type="CDD" id="cd17470">
    <property type="entry name" value="T3SS_Flik_C"/>
    <property type="match status" value="1"/>
</dbReference>
<sequence>MNSAMFAMLPIVSPSTSTLVASQASTSSEAGKFGAVLDSAMLTEMVEKEPQFEQQQVFSEDQISVIEDVVQFLEIGSLAEVEGGGIVAEELLLNESFTEQNALLQLLLKLNGEDETAVAEFFTSIVQVSVPPKEEENGGLLFTGISTELQSLERQSDSVENQGIYQLFSNNSIERLKEVESSQLELEDFGEVLTDISLDLYTALKQLEALDMKEWSKLDLTGTVNVLYIAKLQELLTGKQDATEDQVGMHKEIKSLLESIAEKLRKGLNKESRRAVTEIALVNDRPLFTSISTEWSKSSQEVLNNSQVAPQESTPMFLNSAVDFSKEVPSNQIELKTITEMLRNLSPDLYEALKQLEALDVKEWKRLDLTDIANVLKLAKLQEVLPVQQGETEDEAMLQSEISNLLESIAEKLQKGVNTDSQKAAVETASASLLENGGPLFRSISNNSQEVFNGQVVVQKRTQTFPRSAVDFSKEVQSSEAKIEVVKEVLDNISPKLYMTLKQLEAFDVKKQLGLDLTDTANELQLVKLQELLTAHQGIKEDANEAMLQKGVNTDLRKAATETSFAPLLENDRPLFTRISTESYNNNSQEVFNDQIAPHERNQTLLNSAVDFSKEILSNEAELEAVKEWSKLDLTSTANELQLAKLQELLTARQGVTEDETILQKEIKNLLEFITGKPQKGLNNKDALKVVTETLVAALLENDRNKSLEVIKQAYARFVISNSDSSEETSSDVTLKTAELNIQSSSLPFQMTKLEQFVLNMGKNDQTVDAEQFVKSFETILSKANFSKANGIQKLFIRLNPEHLGSLRIELIQKEGAMVAKILATTAQAKELLEHQLQSLKQAFTNQNIQVEKIEISQQISTFNSERFAQRDNEANEQRQQQAQQNESEADSETDFTESFAEALLNIEV</sequence>
<dbReference type="AlphaFoldDB" id="A0A398BAU5"/>
<name>A0A398BAU5_9BACI</name>
<organism evidence="4 5">
    <name type="scientific">Peribacillus asahii</name>
    <dbReference type="NCBI Taxonomy" id="228899"/>
    <lineage>
        <taxon>Bacteria</taxon>
        <taxon>Bacillati</taxon>
        <taxon>Bacillota</taxon>
        <taxon>Bacilli</taxon>
        <taxon>Bacillales</taxon>
        <taxon>Bacillaceae</taxon>
        <taxon>Peribacillus</taxon>
    </lineage>
</organism>
<evidence type="ECO:0000256" key="2">
    <source>
        <dbReference type="SAM" id="MobiDB-lite"/>
    </source>
</evidence>
<keyword evidence="1" id="KW-0175">Coiled coil</keyword>
<feature type="domain" description="Flagellar hook-length control protein-like C-terminal" evidence="3">
    <location>
        <begin position="785"/>
        <end position="860"/>
    </location>
</feature>
<gene>
    <name evidence="4" type="ORF">D1953_07595</name>
</gene>
<dbReference type="InterPro" id="IPR038610">
    <property type="entry name" value="FliK-like_C_sf"/>
</dbReference>
<feature type="compositionally biased region" description="Low complexity" evidence="2">
    <location>
        <begin position="878"/>
        <end position="887"/>
    </location>
</feature>
<dbReference type="RefSeq" id="WP_119116559.1">
    <property type="nucleotide sequence ID" value="NZ_QWVS01000013.1"/>
</dbReference>
<accession>A0A398BAU5</accession>
<proteinExistence type="predicted"/>
<comment type="caution">
    <text evidence="4">The sequence shown here is derived from an EMBL/GenBank/DDBJ whole genome shotgun (WGS) entry which is preliminary data.</text>
</comment>
<keyword evidence="4" id="KW-0282">Flagellum</keyword>
<keyword evidence="4" id="KW-0966">Cell projection</keyword>
<dbReference type="InterPro" id="IPR021136">
    <property type="entry name" value="Flagellar_hook_control-like_C"/>
</dbReference>
<evidence type="ECO:0000256" key="1">
    <source>
        <dbReference type="SAM" id="Coils"/>
    </source>
</evidence>
<reference evidence="4 5" key="1">
    <citation type="submission" date="2018-08" db="EMBL/GenBank/DDBJ databases">
        <title>Bacillus jemisoniae sp. nov., Bacillus chryseoplanitiae sp. nov., Bacillus resnikiae sp. nov., and Bacillus frankliniae sp. nov., isolated from Viking spacecraft and associated surfaces.</title>
        <authorList>
            <person name="Seuylemezian A."/>
            <person name="Vaishampayan P."/>
        </authorList>
    </citation>
    <scope>NUCLEOTIDE SEQUENCE [LARGE SCALE GENOMIC DNA]</scope>
    <source>
        <strain evidence="4 5">MA001</strain>
    </source>
</reference>